<dbReference type="CDD" id="cd06223">
    <property type="entry name" value="PRTases_typeI"/>
    <property type="match status" value="1"/>
</dbReference>
<dbReference type="EMBL" id="JAHKNI010000005">
    <property type="protein sequence ID" value="MBU3063397.1"/>
    <property type="molecule type" value="Genomic_DNA"/>
</dbReference>
<dbReference type="GO" id="GO:0016757">
    <property type="term" value="F:glycosyltransferase activity"/>
    <property type="evidence" value="ECO:0007669"/>
    <property type="project" value="UniProtKB-KW"/>
</dbReference>
<keyword evidence="3" id="KW-1185">Reference proteome</keyword>
<dbReference type="Pfam" id="PF00156">
    <property type="entry name" value="Pribosyltran"/>
    <property type="match status" value="1"/>
</dbReference>
<dbReference type="RefSeq" id="WP_215918283.1">
    <property type="nucleotide sequence ID" value="NZ_JAHKNI010000005.1"/>
</dbReference>
<reference evidence="2 3" key="1">
    <citation type="submission" date="2021-06" db="EMBL/GenBank/DDBJ databases">
        <title>Actinomycetes sequencing.</title>
        <authorList>
            <person name="Shan Q."/>
        </authorList>
    </citation>
    <scope>NUCLEOTIDE SEQUENCE [LARGE SCALE GENOMIC DNA]</scope>
    <source>
        <strain evidence="2 3">NEAU-G5</strain>
    </source>
</reference>
<dbReference type="InterPro" id="IPR029057">
    <property type="entry name" value="PRTase-like"/>
</dbReference>
<comment type="caution">
    <text evidence="2">The sequence shown here is derived from an EMBL/GenBank/DDBJ whole genome shotgun (WGS) entry which is preliminary data.</text>
</comment>
<dbReference type="Gene3D" id="3.40.50.2020">
    <property type="match status" value="1"/>
</dbReference>
<protein>
    <submittedName>
        <fullName evidence="2">Phosphoribosyltransferase</fullName>
    </submittedName>
</protein>
<gene>
    <name evidence="2" type="ORF">KO481_17910</name>
</gene>
<evidence type="ECO:0000313" key="3">
    <source>
        <dbReference type="Proteomes" id="UP000733379"/>
    </source>
</evidence>
<sequence length="226" mass="23707">MIYPDRLAAGRSLGGSLLHLRASDPLVLGLPRGGVPIAVGVHAVIGGEVDILLVRKLGVPWQPELAMGAIGEGGARVVNDDVIRHSGVTSDQISAIEALERVELERRQRILRDRPPIPLKDRCVVIVDDGMATGATVAVACEVANLHEPRSLTVAVPVSSIEALRRIHPLADETICPLVPRILGGVGGAYDDFHQLTDDEVLALLARAPGSGPGARSDPSDPAAGR</sequence>
<dbReference type="Proteomes" id="UP000733379">
    <property type="component" value="Unassembled WGS sequence"/>
</dbReference>
<dbReference type="Gene3D" id="3.30.1310.20">
    <property type="entry name" value="PRTase-like"/>
    <property type="match status" value="1"/>
</dbReference>
<name>A0ABS6AZC1_9NOCA</name>
<keyword evidence="2" id="KW-0808">Transferase</keyword>
<proteinExistence type="predicted"/>
<evidence type="ECO:0000259" key="1">
    <source>
        <dbReference type="Pfam" id="PF00156"/>
    </source>
</evidence>
<dbReference type="SUPFAM" id="SSF53271">
    <property type="entry name" value="PRTase-like"/>
    <property type="match status" value="1"/>
</dbReference>
<keyword evidence="2" id="KW-0328">Glycosyltransferase</keyword>
<accession>A0ABS6AZC1</accession>
<dbReference type="InterPro" id="IPR000836">
    <property type="entry name" value="PRTase_dom"/>
</dbReference>
<feature type="domain" description="Phosphoribosyltransferase" evidence="1">
    <location>
        <begin position="20"/>
        <end position="163"/>
    </location>
</feature>
<evidence type="ECO:0000313" key="2">
    <source>
        <dbReference type="EMBL" id="MBU3063397.1"/>
    </source>
</evidence>
<organism evidence="2 3">
    <name type="scientific">Nocardia albiluteola</name>
    <dbReference type="NCBI Taxonomy" id="2842303"/>
    <lineage>
        <taxon>Bacteria</taxon>
        <taxon>Bacillati</taxon>
        <taxon>Actinomycetota</taxon>
        <taxon>Actinomycetes</taxon>
        <taxon>Mycobacteriales</taxon>
        <taxon>Nocardiaceae</taxon>
        <taxon>Nocardia</taxon>
    </lineage>
</organism>